<gene>
    <name evidence="2" type="ORF">TPC1_31229</name>
</gene>
<name>A0A146K0L9_9EUKA</name>
<proteinExistence type="predicted"/>
<evidence type="ECO:0000313" key="2">
    <source>
        <dbReference type="EMBL" id="JAP89276.1"/>
    </source>
</evidence>
<dbReference type="EMBL" id="GDID01007330">
    <property type="protein sequence ID" value="JAP89276.1"/>
    <property type="molecule type" value="Transcribed_RNA"/>
</dbReference>
<feature type="transmembrane region" description="Helical" evidence="1">
    <location>
        <begin position="339"/>
        <end position="364"/>
    </location>
</feature>
<reference evidence="2" key="1">
    <citation type="submission" date="2015-07" db="EMBL/GenBank/DDBJ databases">
        <title>Adaptation to a free-living lifestyle via gene acquisitions in the diplomonad Trepomonas sp. PC1.</title>
        <authorList>
            <person name="Xu F."/>
            <person name="Jerlstrom-Hultqvist J."/>
            <person name="Kolisko M."/>
            <person name="Simpson A.G.B."/>
            <person name="Roger A.J."/>
            <person name="Svard S.G."/>
            <person name="Andersson J.O."/>
        </authorList>
    </citation>
    <scope>NUCLEOTIDE SEQUENCE</scope>
    <source>
        <strain evidence="2">PC1</strain>
    </source>
</reference>
<sequence length="389" mass="43066">GGEPITFYFAAIQNISLGEFDFTAVFDNQNYSVENAELQTVINCSKFNASVYYKHLKVFDEVLNNSIKSQTLNLSQVLAFNVTCDEVYNISLSQSELVNIPCNEPYLKVADYQVHTIKAANYSQIEFKAESLPFYENQVSLSPIKIEQLQMFSLQAKTFVEQCSSIVTTATFPNQFSVSTSGCYPTFKWKQIEYQMKPNDSIQVQFGGDFTASYIVQNISGDVQVNTLKPINTSKNMTINALMIDIEQFLSKTGYDCPDFVLSIKLSGESVFDNKTNGMCQVPITFSNNVTLGQNLAISGQPTGYADINKQINLTSANIKDLLGDGLKLTPTTNNKMEVGVIVGIILGAVVVVGFIVMMIILIIKKNKSKTAQQSSIKMGTVDMSKTYL</sequence>
<organism evidence="2">
    <name type="scientific">Trepomonas sp. PC1</name>
    <dbReference type="NCBI Taxonomy" id="1076344"/>
    <lineage>
        <taxon>Eukaryota</taxon>
        <taxon>Metamonada</taxon>
        <taxon>Diplomonadida</taxon>
        <taxon>Hexamitidae</taxon>
        <taxon>Hexamitinae</taxon>
        <taxon>Trepomonas</taxon>
    </lineage>
</organism>
<accession>A0A146K0L9</accession>
<keyword evidence="1" id="KW-0812">Transmembrane</keyword>
<feature type="non-terminal residue" evidence="2">
    <location>
        <position position="1"/>
    </location>
</feature>
<keyword evidence="1" id="KW-1133">Transmembrane helix</keyword>
<protein>
    <submittedName>
        <fullName evidence="2">Uncharacterized protein</fullName>
    </submittedName>
</protein>
<evidence type="ECO:0000256" key="1">
    <source>
        <dbReference type="SAM" id="Phobius"/>
    </source>
</evidence>
<keyword evidence="1" id="KW-0472">Membrane</keyword>
<dbReference type="AlphaFoldDB" id="A0A146K0L9"/>